<comment type="caution">
    <text evidence="1">The sequence shown here is derived from an EMBL/GenBank/DDBJ whole genome shotgun (WGS) entry which is preliminary data.</text>
</comment>
<proteinExistence type="predicted"/>
<evidence type="ECO:0000313" key="1">
    <source>
        <dbReference type="EMBL" id="MCZ2722358.1"/>
    </source>
</evidence>
<sequence length="61" mass="6896">MSFNTNANIRNIEALLLQQYLRSSKLTQSQKKLKQELIGRISPTFYRSTHHVTASSAGGME</sequence>
<protein>
    <submittedName>
        <fullName evidence="1">Uncharacterized protein</fullName>
    </submittedName>
</protein>
<evidence type="ECO:0000313" key="2">
    <source>
        <dbReference type="Proteomes" id="UP001149719"/>
    </source>
</evidence>
<dbReference type="Proteomes" id="UP001149719">
    <property type="component" value="Unassembled WGS sequence"/>
</dbReference>
<organism evidence="1 2">
    <name type="scientific">Marinomonas phaeophyticola</name>
    <dbReference type="NCBI Taxonomy" id="3004091"/>
    <lineage>
        <taxon>Bacteria</taxon>
        <taxon>Pseudomonadati</taxon>
        <taxon>Pseudomonadota</taxon>
        <taxon>Gammaproteobacteria</taxon>
        <taxon>Oceanospirillales</taxon>
        <taxon>Oceanospirillaceae</taxon>
        <taxon>Marinomonas</taxon>
    </lineage>
</organism>
<keyword evidence="2" id="KW-1185">Reference proteome</keyword>
<accession>A0ABT4JX31</accession>
<gene>
    <name evidence="1" type="ORF">O1D97_12155</name>
</gene>
<name>A0ABT4JX31_9GAMM</name>
<reference evidence="1" key="1">
    <citation type="submission" date="2022-12" db="EMBL/GenBank/DDBJ databases">
        <title>Marinomonas 15G1-11 sp. nov, isolated from marine algae.</title>
        <authorList>
            <person name="Butt M."/>
            <person name="Choi D.G."/>
            <person name="Kim J.M."/>
            <person name="Lee J.K."/>
            <person name="Baek J.H."/>
            <person name="Jeon C.O."/>
        </authorList>
    </citation>
    <scope>NUCLEOTIDE SEQUENCE</scope>
    <source>
        <strain evidence="1">15G1-11</strain>
    </source>
</reference>
<dbReference type="RefSeq" id="WP_269125941.1">
    <property type="nucleotide sequence ID" value="NZ_JAPUBN010000017.1"/>
</dbReference>
<dbReference type="EMBL" id="JAPUBN010000017">
    <property type="protein sequence ID" value="MCZ2722358.1"/>
    <property type="molecule type" value="Genomic_DNA"/>
</dbReference>